<dbReference type="PANTHER" id="PTHR36985:SF1">
    <property type="entry name" value="TRANSLOCATION AND ASSEMBLY MODULE SUBUNIT TAMB"/>
    <property type="match status" value="1"/>
</dbReference>
<keyword evidence="2" id="KW-0812">Transmembrane</keyword>
<protein>
    <recommendedName>
        <fullName evidence="5">Translocation and assembly module TamB C-terminal domain-containing protein</fullName>
    </recommendedName>
</protein>
<dbReference type="PANTHER" id="PTHR36985">
    <property type="entry name" value="TRANSLOCATION AND ASSEMBLY MODULE SUBUNIT TAMB"/>
    <property type="match status" value="1"/>
</dbReference>
<dbReference type="GO" id="GO:0005886">
    <property type="term" value="C:plasma membrane"/>
    <property type="evidence" value="ECO:0007669"/>
    <property type="project" value="InterPro"/>
</dbReference>
<organism evidence="6 7">
    <name type="scientific">Nitrococcus mobilis Nb-231</name>
    <dbReference type="NCBI Taxonomy" id="314278"/>
    <lineage>
        <taxon>Bacteria</taxon>
        <taxon>Pseudomonadati</taxon>
        <taxon>Pseudomonadota</taxon>
        <taxon>Gammaproteobacteria</taxon>
        <taxon>Chromatiales</taxon>
        <taxon>Ectothiorhodospiraceae</taxon>
        <taxon>Nitrococcus</taxon>
    </lineage>
</organism>
<evidence type="ECO:0000313" key="7">
    <source>
        <dbReference type="Proteomes" id="UP000003374"/>
    </source>
</evidence>
<name>A4BTF4_9GAMM</name>
<proteinExistence type="predicted"/>
<accession>A4BTF4</accession>
<dbReference type="EMBL" id="AAOF01000013">
    <property type="protein sequence ID" value="EAR21056.1"/>
    <property type="molecule type" value="Genomic_DNA"/>
</dbReference>
<evidence type="ECO:0000256" key="2">
    <source>
        <dbReference type="ARBA" id="ARBA00022692"/>
    </source>
</evidence>
<sequence>MRAILATVLSLIVTALGLVVLVVALVLTTETGLEVTLGQAQAFLPKRFSVSSIDGRLIGPLTIRNLELKTKTSRLTAGYIHFDWSPTRLFLGAVVIDRLHVRNASFTSYANASPEKPEPSEPPDPLALLQPPLAIELNDIALRNFEYRAPESEPFVIERAELAAGLDARGLHIDTLRAAGPLFELEGQASIEPQNGQPTEAKLNWQVRLPDYPTAAGHLTLNGSLQELHIKQRTKAPYRTQATVVLTDVLGEPHFRAKLKLNAINLPAIRADLPNVTINATVRAKGQAADIEYTTRAKVVEPAQGTFTLALDGGLEKQILGIDRLALAVVDTPIRLQATGQVNLSGEQPDLRLKADWQKLRWPLQGEPQITSPNGHLAITGTPLNLTAGLDATVGNTGGVDARIRREQDNIRLALNWHDLNWPLQEPRIASPQGTARVKGTLQQYTLAVHTQVNMPEQANGHVILEGTGSSQSIDLKRINLKVLQGEVKGNASVVWQPQLDARISLNGDGINPGVLLPEWPGKLALQIQASAQQTETLTAQLAALDITGRLRDQDFALKARGDYHEDELQLERLSLVSGSSTIQASGTVGSTLGINWRIDSENLATLWPGAAGSLHARGKSEGPLRQPRVKATLTGEGLRYTQYKVGELDLQANVDLQGHTQSSLELNLQNGLAAGIELRKIRFTGYGTPQNHELELAANTSTGDAELHLNGGLKQSIWSFRLTQARLKYPALPAWTLAEPTQGRVSTEVQELERSCWVSAQAKLCLRGQKSAEGLQAAFQLQRLPFGYFAEFLPTNIGLKGKLSGHGEIRQPTGAALAGDVQIETTAGEILAATDEAKAPTPVLRFKPADVRAVVGDQGLKLQIDLPFVDQGGLQVNAQIPAGDAPLTVRPLNGQIHAQIRDIGFLAKLAPDIERIAGRLQGRMQISGSLARPVLLGRLALLNGSARLLTPGLDITELSLEIAGQRDGGLSYSLDARSGGGTLRLAGTANFTGKAPRAEMQINGQDFQAFNTDDAHVFISPALQISLDESAISVTGEVRVPRATITPHKIPPSAVTVSEDQIIVRPDQKTPAVTAARKLHVRVRLILGEDVHFEGFGLKGRLEGRLLIVQQPEEPTKGSGELRIVEGEYRAYGQGLVIDTGRVLFAGGPIDQPGIDVRAVRHPAEDITVGVRARGTLKEPKLTIFSDPSMTQAEQLSWLVLGRPLQGTSSSENSMLTQAALALGLKGGDFLAKKLGGSLGVDTIGIETGSGEAGAASNTKEASLVVGKYLSPGLYVSYGIGLFDQVSTVKLQYTLSSHWKLVTESSRIGTGGDVIYMIER</sequence>
<dbReference type="Pfam" id="PF04357">
    <property type="entry name" value="TamB"/>
    <property type="match status" value="1"/>
</dbReference>
<keyword evidence="3" id="KW-1133">Transmembrane helix</keyword>
<evidence type="ECO:0000259" key="5">
    <source>
        <dbReference type="Pfam" id="PF04357"/>
    </source>
</evidence>
<dbReference type="GO" id="GO:0097347">
    <property type="term" value="C:TAM protein secretion complex"/>
    <property type="evidence" value="ECO:0007669"/>
    <property type="project" value="TreeGrafter"/>
</dbReference>
<dbReference type="Proteomes" id="UP000003374">
    <property type="component" value="Unassembled WGS sequence"/>
</dbReference>
<evidence type="ECO:0000313" key="6">
    <source>
        <dbReference type="EMBL" id="EAR21056.1"/>
    </source>
</evidence>
<keyword evidence="7" id="KW-1185">Reference proteome</keyword>
<dbReference type="eggNOG" id="COG2911">
    <property type="taxonomic scope" value="Bacteria"/>
</dbReference>
<dbReference type="HOGENOM" id="CLU_002338_2_1_6"/>
<comment type="subcellular location">
    <subcellularLocation>
        <location evidence="1">Membrane</location>
        <topology evidence="1">Single-pass membrane protein</topology>
    </subcellularLocation>
</comment>
<dbReference type="STRING" id="314278.NB231_07797"/>
<evidence type="ECO:0000256" key="3">
    <source>
        <dbReference type="ARBA" id="ARBA00022989"/>
    </source>
</evidence>
<dbReference type="OrthoDB" id="5555605at2"/>
<gene>
    <name evidence="6" type="ORF">NB231_07797</name>
</gene>
<dbReference type="RefSeq" id="WP_005001161.1">
    <property type="nucleotide sequence ID" value="NZ_CH672427.1"/>
</dbReference>
<keyword evidence="4" id="KW-0472">Membrane</keyword>
<dbReference type="InterPro" id="IPR007452">
    <property type="entry name" value="TamB_C"/>
</dbReference>
<evidence type="ECO:0000256" key="4">
    <source>
        <dbReference type="ARBA" id="ARBA00023136"/>
    </source>
</evidence>
<evidence type="ECO:0000256" key="1">
    <source>
        <dbReference type="ARBA" id="ARBA00004167"/>
    </source>
</evidence>
<dbReference type="GO" id="GO:0009306">
    <property type="term" value="P:protein secretion"/>
    <property type="evidence" value="ECO:0007669"/>
    <property type="project" value="InterPro"/>
</dbReference>
<comment type="caution">
    <text evidence="6">The sequence shown here is derived from an EMBL/GenBank/DDBJ whole genome shotgun (WGS) entry which is preliminary data.</text>
</comment>
<feature type="domain" description="Translocation and assembly module TamB C-terminal" evidence="5">
    <location>
        <begin position="976"/>
        <end position="1319"/>
    </location>
</feature>
<reference evidence="6 7" key="1">
    <citation type="submission" date="2006-02" db="EMBL/GenBank/DDBJ databases">
        <authorList>
            <person name="Waterbury J."/>
            <person name="Ferriera S."/>
            <person name="Johnson J."/>
            <person name="Kravitz S."/>
            <person name="Halpern A."/>
            <person name="Remington K."/>
            <person name="Beeson K."/>
            <person name="Tran B."/>
            <person name="Rogers Y.-H."/>
            <person name="Friedman R."/>
            <person name="Venter J.C."/>
        </authorList>
    </citation>
    <scope>NUCLEOTIDE SEQUENCE [LARGE SCALE GENOMIC DNA]</scope>
    <source>
        <strain evidence="6 7">Nb-231</strain>
    </source>
</reference>